<keyword evidence="2" id="KW-1185">Reference proteome</keyword>
<comment type="caution">
    <text evidence="1">The sequence shown here is derived from an EMBL/GenBank/DDBJ whole genome shotgun (WGS) entry which is preliminary data.</text>
</comment>
<organism evidence="1 2">
    <name type="scientific">Phaseolus coccineus</name>
    <name type="common">Scarlet runner bean</name>
    <name type="synonym">Phaseolus multiflorus</name>
    <dbReference type="NCBI Taxonomy" id="3886"/>
    <lineage>
        <taxon>Eukaryota</taxon>
        <taxon>Viridiplantae</taxon>
        <taxon>Streptophyta</taxon>
        <taxon>Embryophyta</taxon>
        <taxon>Tracheophyta</taxon>
        <taxon>Spermatophyta</taxon>
        <taxon>Magnoliopsida</taxon>
        <taxon>eudicotyledons</taxon>
        <taxon>Gunneridae</taxon>
        <taxon>Pentapetalae</taxon>
        <taxon>rosids</taxon>
        <taxon>fabids</taxon>
        <taxon>Fabales</taxon>
        <taxon>Fabaceae</taxon>
        <taxon>Papilionoideae</taxon>
        <taxon>50 kb inversion clade</taxon>
        <taxon>NPAAA clade</taxon>
        <taxon>indigoferoid/millettioid clade</taxon>
        <taxon>Phaseoleae</taxon>
        <taxon>Phaseolus</taxon>
    </lineage>
</organism>
<dbReference type="Proteomes" id="UP001374584">
    <property type="component" value="Unassembled WGS sequence"/>
</dbReference>
<name>A0AAN9NIC9_PHACN</name>
<accession>A0AAN9NIC9</accession>
<dbReference type="AlphaFoldDB" id="A0AAN9NIC9"/>
<proteinExistence type="predicted"/>
<sequence>MHLSPSTLPYTIEKKGKWSQTSSGPPFDGGWKRWRPVVEDVTDSGAAVSVVVLCWWCVAILEVVEWRGVGVGGAGGSVEVWVGHLVALTLASSGGWRRVLGQFEW</sequence>
<evidence type="ECO:0000313" key="1">
    <source>
        <dbReference type="EMBL" id="KAK7373377.1"/>
    </source>
</evidence>
<reference evidence="1 2" key="1">
    <citation type="submission" date="2024-01" db="EMBL/GenBank/DDBJ databases">
        <title>The genomes of 5 underutilized Papilionoideae crops provide insights into root nodulation and disease resistanc.</title>
        <authorList>
            <person name="Jiang F."/>
        </authorList>
    </citation>
    <scope>NUCLEOTIDE SEQUENCE [LARGE SCALE GENOMIC DNA]</scope>
    <source>
        <strain evidence="1">JINMINGXINNONG_FW02</strain>
        <tissue evidence="1">Leaves</tissue>
    </source>
</reference>
<dbReference type="EMBL" id="JAYMYR010000003">
    <property type="protein sequence ID" value="KAK7373377.1"/>
    <property type="molecule type" value="Genomic_DNA"/>
</dbReference>
<gene>
    <name evidence="1" type="ORF">VNO80_06783</name>
</gene>
<evidence type="ECO:0000313" key="2">
    <source>
        <dbReference type="Proteomes" id="UP001374584"/>
    </source>
</evidence>
<protein>
    <submittedName>
        <fullName evidence="1">Uncharacterized protein</fullName>
    </submittedName>
</protein>